<dbReference type="InterPro" id="IPR050373">
    <property type="entry name" value="Fibrinogen_C-term_domain"/>
</dbReference>
<organism evidence="2 3">
    <name type="scientific">Mya arenaria</name>
    <name type="common">Soft-shell clam</name>
    <dbReference type="NCBI Taxonomy" id="6604"/>
    <lineage>
        <taxon>Eukaryota</taxon>
        <taxon>Metazoa</taxon>
        <taxon>Spiralia</taxon>
        <taxon>Lophotrochozoa</taxon>
        <taxon>Mollusca</taxon>
        <taxon>Bivalvia</taxon>
        <taxon>Autobranchia</taxon>
        <taxon>Heteroconchia</taxon>
        <taxon>Euheterodonta</taxon>
        <taxon>Imparidentia</taxon>
        <taxon>Neoheterodontei</taxon>
        <taxon>Myida</taxon>
        <taxon>Myoidea</taxon>
        <taxon>Myidae</taxon>
        <taxon>Mya</taxon>
    </lineage>
</organism>
<feature type="domain" description="Fibrinogen C-terminal" evidence="1">
    <location>
        <begin position="1"/>
        <end position="197"/>
    </location>
</feature>
<dbReference type="Proteomes" id="UP001164746">
    <property type="component" value="Chromosome 16"/>
</dbReference>
<dbReference type="Gene3D" id="3.90.215.10">
    <property type="entry name" value="Gamma Fibrinogen, chain A, domain 1"/>
    <property type="match status" value="1"/>
</dbReference>
<evidence type="ECO:0000313" key="2">
    <source>
        <dbReference type="EMBL" id="WAR29058.1"/>
    </source>
</evidence>
<dbReference type="SMART" id="SM00186">
    <property type="entry name" value="FBG"/>
    <property type="match status" value="1"/>
</dbReference>
<proteinExistence type="predicted"/>
<dbReference type="EMBL" id="CP111027">
    <property type="protein sequence ID" value="WAR29058.1"/>
    <property type="molecule type" value="Genomic_DNA"/>
</dbReference>
<accession>A0ABY7G3N1</accession>
<dbReference type="SUPFAM" id="SSF56496">
    <property type="entry name" value="Fibrinogen C-terminal domain-like"/>
    <property type="match status" value="1"/>
</dbReference>
<keyword evidence="3" id="KW-1185">Reference proteome</keyword>
<dbReference type="PROSITE" id="PS51406">
    <property type="entry name" value="FIBRINOGEN_C_2"/>
    <property type="match status" value="1"/>
</dbReference>
<gene>
    <name evidence="2" type="ORF">MAR_002626</name>
</gene>
<sequence length="197" mass="22168">MSSAEVEFPVFMSKFRQTFIEVFQHRVNGSVDFYRNFSSYEAGFGSPSGEFWLGLSLMHEMTSRTTNELRIDIQRANGGLGYVVYPKFRIEAAPTYILRIGTKTDYGGITSAAADYLTQTNDGGAVNMAFSTFDRDNDLRSGSNCASSYHGAWWYNDCYQYANLNGEYLTPGTDSSSSMSFDKHVSLKTSRMMFRTT</sequence>
<name>A0ABY7G3N1_MYAAR</name>
<protein>
    <submittedName>
        <fullName evidence="2">FCN1-like protein</fullName>
    </submittedName>
</protein>
<evidence type="ECO:0000259" key="1">
    <source>
        <dbReference type="PROSITE" id="PS51406"/>
    </source>
</evidence>
<reference evidence="2" key="1">
    <citation type="submission" date="2022-11" db="EMBL/GenBank/DDBJ databases">
        <title>Centuries of genome instability and evolution in soft-shell clam transmissible cancer (bioRxiv).</title>
        <authorList>
            <person name="Hart S.F.M."/>
            <person name="Yonemitsu M.A."/>
            <person name="Giersch R.M."/>
            <person name="Beal B.F."/>
            <person name="Arriagada G."/>
            <person name="Davis B.W."/>
            <person name="Ostrander E.A."/>
            <person name="Goff S.P."/>
            <person name="Metzger M.J."/>
        </authorList>
    </citation>
    <scope>NUCLEOTIDE SEQUENCE</scope>
    <source>
        <strain evidence="2">MELC-2E11</strain>
        <tissue evidence="2">Siphon/mantle</tissue>
    </source>
</reference>
<dbReference type="Pfam" id="PF00147">
    <property type="entry name" value="Fibrinogen_C"/>
    <property type="match status" value="1"/>
</dbReference>
<dbReference type="InterPro" id="IPR014716">
    <property type="entry name" value="Fibrinogen_a/b/g_C_1"/>
</dbReference>
<dbReference type="PANTHER" id="PTHR19143">
    <property type="entry name" value="FIBRINOGEN/TENASCIN/ANGIOPOEITIN"/>
    <property type="match status" value="1"/>
</dbReference>
<dbReference type="InterPro" id="IPR002181">
    <property type="entry name" value="Fibrinogen_a/b/g_C_dom"/>
</dbReference>
<evidence type="ECO:0000313" key="3">
    <source>
        <dbReference type="Proteomes" id="UP001164746"/>
    </source>
</evidence>
<dbReference type="InterPro" id="IPR036056">
    <property type="entry name" value="Fibrinogen-like_C"/>
</dbReference>